<sequence length="218" mass="24748">MATLIFIPWHWNTPACYDAFIDALSAYGFTGATVILPYPGCDAATYDFVDEITLLKETLTGLSRIRRDVILVLHPQGKRRSLSAKDLGNTQRAERKLQSGVVRMIFFMAFMSPIGFNPTNGDEEVAPDSAEFQMERGIVSVNDDESMKVFLQYLPASEAQHWAARMLPQSVGVFWSTSNYTGWQNIPSKYLLHSDNRLFRVPYAHYKLEHTRRVSGVF</sequence>
<dbReference type="OrthoDB" id="1263307at2759"/>
<proteinExistence type="predicted"/>
<dbReference type="AlphaFoldDB" id="A0A6A5Z110"/>
<accession>A0A6A5Z110</accession>
<dbReference type="InterPro" id="IPR029058">
    <property type="entry name" value="AB_hydrolase_fold"/>
</dbReference>
<dbReference type="EMBL" id="ML977329">
    <property type="protein sequence ID" value="KAF2113112.1"/>
    <property type="molecule type" value="Genomic_DNA"/>
</dbReference>
<protein>
    <recommendedName>
        <fullName evidence="3">AB hydrolase-1 domain-containing protein</fullName>
    </recommendedName>
</protein>
<dbReference type="PANTHER" id="PTHR37017">
    <property type="entry name" value="AB HYDROLASE-1 DOMAIN-CONTAINING PROTEIN-RELATED"/>
    <property type="match status" value="1"/>
</dbReference>
<keyword evidence="2" id="KW-1185">Reference proteome</keyword>
<evidence type="ECO:0000313" key="2">
    <source>
        <dbReference type="Proteomes" id="UP000799770"/>
    </source>
</evidence>
<reference evidence="1" key="1">
    <citation type="journal article" date="2020" name="Stud. Mycol.">
        <title>101 Dothideomycetes genomes: a test case for predicting lifestyles and emergence of pathogens.</title>
        <authorList>
            <person name="Haridas S."/>
            <person name="Albert R."/>
            <person name="Binder M."/>
            <person name="Bloem J."/>
            <person name="Labutti K."/>
            <person name="Salamov A."/>
            <person name="Andreopoulos B."/>
            <person name="Baker S."/>
            <person name="Barry K."/>
            <person name="Bills G."/>
            <person name="Bluhm B."/>
            <person name="Cannon C."/>
            <person name="Castanera R."/>
            <person name="Culley D."/>
            <person name="Daum C."/>
            <person name="Ezra D."/>
            <person name="Gonzalez J."/>
            <person name="Henrissat B."/>
            <person name="Kuo A."/>
            <person name="Liang C."/>
            <person name="Lipzen A."/>
            <person name="Lutzoni F."/>
            <person name="Magnuson J."/>
            <person name="Mondo S."/>
            <person name="Nolan M."/>
            <person name="Ohm R."/>
            <person name="Pangilinan J."/>
            <person name="Park H.-J."/>
            <person name="Ramirez L."/>
            <person name="Alfaro M."/>
            <person name="Sun H."/>
            <person name="Tritt A."/>
            <person name="Yoshinaga Y."/>
            <person name="Zwiers L.-H."/>
            <person name="Turgeon B."/>
            <person name="Goodwin S."/>
            <person name="Spatafora J."/>
            <person name="Crous P."/>
            <person name="Grigoriev I."/>
        </authorList>
    </citation>
    <scope>NUCLEOTIDE SEQUENCE</scope>
    <source>
        <strain evidence="1">CBS 627.86</strain>
    </source>
</reference>
<organism evidence="1 2">
    <name type="scientific">Lophiotrema nucula</name>
    <dbReference type="NCBI Taxonomy" id="690887"/>
    <lineage>
        <taxon>Eukaryota</taxon>
        <taxon>Fungi</taxon>
        <taxon>Dikarya</taxon>
        <taxon>Ascomycota</taxon>
        <taxon>Pezizomycotina</taxon>
        <taxon>Dothideomycetes</taxon>
        <taxon>Pleosporomycetidae</taxon>
        <taxon>Pleosporales</taxon>
        <taxon>Lophiotremataceae</taxon>
        <taxon>Lophiotrema</taxon>
    </lineage>
</organism>
<dbReference type="Proteomes" id="UP000799770">
    <property type="component" value="Unassembled WGS sequence"/>
</dbReference>
<evidence type="ECO:0000313" key="1">
    <source>
        <dbReference type="EMBL" id="KAF2113112.1"/>
    </source>
</evidence>
<gene>
    <name evidence="1" type="ORF">BDV96DRAFT_151332</name>
</gene>
<evidence type="ECO:0008006" key="3">
    <source>
        <dbReference type="Google" id="ProtNLM"/>
    </source>
</evidence>
<dbReference type="Gene3D" id="3.40.50.1820">
    <property type="entry name" value="alpha/beta hydrolase"/>
    <property type="match status" value="1"/>
</dbReference>
<name>A0A6A5Z110_9PLEO</name>
<dbReference type="PANTHER" id="PTHR37017:SF11">
    <property type="entry name" value="ESTERASE_LIPASE_THIOESTERASE DOMAIN-CONTAINING PROTEIN"/>
    <property type="match status" value="1"/>
</dbReference>
<dbReference type="InterPro" id="IPR052897">
    <property type="entry name" value="Sec-Metab_Biosynth_Hydrolase"/>
</dbReference>